<evidence type="ECO:0000259" key="16">
    <source>
        <dbReference type="Pfam" id="PF00520"/>
    </source>
</evidence>
<keyword evidence="9" id="KW-0406">Ion transport</keyword>
<evidence type="ECO:0000313" key="17">
    <source>
        <dbReference type="EMBL" id="OAA37179.1"/>
    </source>
</evidence>
<dbReference type="OrthoDB" id="427456at2759"/>
<evidence type="ECO:0000256" key="14">
    <source>
        <dbReference type="SAM" id="MobiDB-lite"/>
    </source>
</evidence>
<keyword evidence="6" id="KW-0851">Voltage-gated channel</keyword>
<evidence type="ECO:0000256" key="6">
    <source>
        <dbReference type="ARBA" id="ARBA00022882"/>
    </source>
</evidence>
<evidence type="ECO:0000313" key="19">
    <source>
        <dbReference type="Proteomes" id="UP000243498"/>
    </source>
</evidence>
<dbReference type="AlphaFoldDB" id="A0A166YR50"/>
<evidence type="ECO:0000256" key="5">
    <source>
        <dbReference type="ARBA" id="ARBA00022692"/>
    </source>
</evidence>
<evidence type="ECO:0000256" key="8">
    <source>
        <dbReference type="ARBA" id="ARBA00023054"/>
    </source>
</evidence>
<evidence type="ECO:0000256" key="3">
    <source>
        <dbReference type="ARBA" id="ARBA00022448"/>
    </source>
</evidence>
<dbReference type="InterPro" id="IPR027359">
    <property type="entry name" value="Volt_channel_dom_sf"/>
</dbReference>
<dbReference type="OMA" id="TCAFLLE"/>
<reference evidence="17 19" key="1">
    <citation type="journal article" date="2016" name="Genome Biol. Evol.">
        <title>Divergent and convergent evolution of fungal pathogenicity.</title>
        <authorList>
            <person name="Shang Y."/>
            <person name="Xiao G."/>
            <person name="Zheng P."/>
            <person name="Cen K."/>
            <person name="Zhan S."/>
            <person name="Wang C."/>
        </authorList>
    </citation>
    <scope>NUCLEOTIDE SEQUENCE [LARGE SCALE GENOMIC DNA]</scope>
    <source>
        <strain evidence="17 19">RCEF 4871</strain>
    </source>
</reference>
<gene>
    <name evidence="18" type="ORF">ED733_002578</name>
    <name evidence="17" type="ORF">NOR_07195</name>
</gene>
<evidence type="ECO:0000256" key="2">
    <source>
        <dbReference type="ARBA" id="ARBA00015897"/>
    </source>
</evidence>
<dbReference type="Proteomes" id="UP000243498">
    <property type="component" value="Unassembled WGS sequence"/>
</dbReference>
<evidence type="ECO:0000256" key="10">
    <source>
        <dbReference type="ARBA" id="ARBA00023136"/>
    </source>
</evidence>
<dbReference type="GO" id="GO:0005886">
    <property type="term" value="C:plasma membrane"/>
    <property type="evidence" value="ECO:0007669"/>
    <property type="project" value="UniProtKB-SubCell"/>
</dbReference>
<keyword evidence="4" id="KW-1003">Cell membrane</keyword>
<proteinExistence type="predicted"/>
<dbReference type="EMBL" id="SBHS01000048">
    <property type="protein sequence ID" value="TWU71305.1"/>
    <property type="molecule type" value="Genomic_DNA"/>
</dbReference>
<evidence type="ECO:0000256" key="9">
    <source>
        <dbReference type="ARBA" id="ARBA00023065"/>
    </source>
</evidence>
<dbReference type="STRING" id="1081105.A0A166YR50"/>
<evidence type="ECO:0000256" key="7">
    <source>
        <dbReference type="ARBA" id="ARBA00022989"/>
    </source>
</evidence>
<keyword evidence="10 15" id="KW-0472">Membrane</keyword>
<feature type="compositionally biased region" description="Low complexity" evidence="14">
    <location>
        <begin position="10"/>
        <end position="24"/>
    </location>
</feature>
<protein>
    <recommendedName>
        <fullName evidence="2">Voltage-gated hydrogen channel 1</fullName>
    </recommendedName>
    <alternativeName>
        <fullName evidence="12">Hydrogen voltage-gated channel 1</fullName>
    </alternativeName>
</protein>
<feature type="transmembrane region" description="Helical" evidence="15">
    <location>
        <begin position="99"/>
        <end position="121"/>
    </location>
</feature>
<dbReference type="InterPro" id="IPR031846">
    <property type="entry name" value="Hvcn1"/>
</dbReference>
<dbReference type="InterPro" id="IPR005821">
    <property type="entry name" value="Ion_trans_dom"/>
</dbReference>
<dbReference type="EMBL" id="AZHC01000031">
    <property type="protein sequence ID" value="OAA37179.1"/>
    <property type="molecule type" value="Genomic_DNA"/>
</dbReference>
<accession>A0A5C6FZT9</accession>
<dbReference type="Pfam" id="PF00520">
    <property type="entry name" value="Ion_trans"/>
    <property type="match status" value="1"/>
</dbReference>
<dbReference type="Proteomes" id="UP000317257">
    <property type="component" value="Unassembled WGS sequence"/>
</dbReference>
<name>A0A166YR50_METRR</name>
<dbReference type="GO" id="GO:0030171">
    <property type="term" value="F:voltage-gated proton channel activity"/>
    <property type="evidence" value="ECO:0007669"/>
    <property type="project" value="InterPro"/>
</dbReference>
<feature type="coiled-coil region" evidence="13">
    <location>
        <begin position="173"/>
        <end position="207"/>
    </location>
</feature>
<evidence type="ECO:0000256" key="1">
    <source>
        <dbReference type="ARBA" id="ARBA00004651"/>
    </source>
</evidence>
<keyword evidence="3" id="KW-0813">Transport</keyword>
<evidence type="ECO:0000313" key="20">
    <source>
        <dbReference type="Proteomes" id="UP000317257"/>
    </source>
</evidence>
<comment type="subcellular location">
    <subcellularLocation>
        <location evidence="1">Cell membrane</location>
        <topology evidence="1">Multi-pass membrane protein</topology>
    </subcellularLocation>
</comment>
<keyword evidence="5 15" id="KW-0812">Transmembrane</keyword>
<feature type="region of interest" description="Disordered" evidence="14">
    <location>
        <begin position="9"/>
        <end position="30"/>
    </location>
</feature>
<keyword evidence="19" id="KW-1185">Reference proteome</keyword>
<evidence type="ECO:0000256" key="13">
    <source>
        <dbReference type="SAM" id="Coils"/>
    </source>
</evidence>
<feature type="domain" description="Ion transport" evidence="16">
    <location>
        <begin position="70"/>
        <end position="168"/>
    </location>
</feature>
<evidence type="ECO:0000256" key="12">
    <source>
        <dbReference type="ARBA" id="ARBA00031989"/>
    </source>
</evidence>
<keyword evidence="7 15" id="KW-1133">Transmembrane helix</keyword>
<keyword evidence="11" id="KW-0407">Ion channel</keyword>
<dbReference type="GO" id="GO:0034702">
    <property type="term" value="C:monoatomic ion channel complex"/>
    <property type="evidence" value="ECO:0007669"/>
    <property type="project" value="UniProtKB-KW"/>
</dbReference>
<reference evidence="20" key="2">
    <citation type="submission" date="2018-12" db="EMBL/GenBank/DDBJ databases">
        <title>The complete genome of Metarhizium rileyi, a key fungal pathogen of Lepidoptera.</title>
        <authorList>
            <person name="Binneck E."/>
            <person name="Lastra C.C.L."/>
            <person name="Sosa-Gomez D.R."/>
        </authorList>
    </citation>
    <scope>NUCLEOTIDE SEQUENCE [LARGE SCALE GENOMIC DNA]</scope>
    <source>
        <strain evidence="20">Cep018-CH2</strain>
    </source>
</reference>
<dbReference type="Gene3D" id="1.20.120.350">
    <property type="entry name" value="Voltage-gated potassium channels. Chain C"/>
    <property type="match status" value="1"/>
</dbReference>
<sequence>MSDAFRIDHSAPLLPPSHHGPSPSTHERTSTCGLLSHGHNLRRKGRALLASRKKHFLVMFIVMLDVMALLANVFIQLIACEMHQNDEEWVKHVTGGLETTGLAFSCLFMMELAVCLFSFGLEFLTSWFHIFDSAVIVVSFVIDIASQGLAESIGSLVVVLRLWRLAKISEEVVMGATERMEMLEQQMEELENENSALRLQLGVEAHEPYTHE</sequence>
<evidence type="ECO:0000256" key="11">
    <source>
        <dbReference type="ARBA" id="ARBA00023303"/>
    </source>
</evidence>
<keyword evidence="8 13" id="KW-0175">Coiled coil</keyword>
<dbReference type="PANTHER" id="PTHR46480:SF1">
    <property type="entry name" value="VOLTAGE-GATED HYDROGEN CHANNEL 1"/>
    <property type="match status" value="1"/>
</dbReference>
<evidence type="ECO:0000256" key="4">
    <source>
        <dbReference type="ARBA" id="ARBA00022475"/>
    </source>
</evidence>
<evidence type="ECO:0000313" key="18">
    <source>
        <dbReference type="EMBL" id="TWU71305.1"/>
    </source>
</evidence>
<feature type="transmembrane region" description="Helical" evidence="15">
    <location>
        <begin position="56"/>
        <end position="79"/>
    </location>
</feature>
<dbReference type="PANTHER" id="PTHR46480">
    <property type="entry name" value="F20B24.22"/>
    <property type="match status" value="1"/>
</dbReference>
<accession>A0A166YR50</accession>
<organism evidence="17 19">
    <name type="scientific">Metarhizium rileyi (strain RCEF 4871)</name>
    <name type="common">Nomuraea rileyi</name>
    <dbReference type="NCBI Taxonomy" id="1649241"/>
    <lineage>
        <taxon>Eukaryota</taxon>
        <taxon>Fungi</taxon>
        <taxon>Dikarya</taxon>
        <taxon>Ascomycota</taxon>
        <taxon>Pezizomycotina</taxon>
        <taxon>Sordariomycetes</taxon>
        <taxon>Hypocreomycetidae</taxon>
        <taxon>Hypocreales</taxon>
        <taxon>Clavicipitaceae</taxon>
        <taxon>Metarhizium</taxon>
    </lineage>
</organism>
<evidence type="ECO:0000256" key="15">
    <source>
        <dbReference type="SAM" id="Phobius"/>
    </source>
</evidence>
<reference evidence="18" key="3">
    <citation type="journal article" date="2019" name="Microbiol. Resour. Announc.">
        <title>Genome Sequence of Metarhizium rileyi, a Microbial Control Agent for Lepidoptera.</title>
        <authorList>
            <person name="Binneck E."/>
            <person name="Lastra C.C.L."/>
            <person name="Sosa-Gomez D.R."/>
        </authorList>
    </citation>
    <scope>NUCLEOTIDE SEQUENCE</scope>
    <source>
        <strain evidence="18">Cep018-CH2</strain>
    </source>
</reference>
<comment type="caution">
    <text evidence="17">The sequence shown here is derived from an EMBL/GenBank/DDBJ whole genome shotgun (WGS) entry which is preliminary data.</text>
</comment>